<feature type="transmembrane region" description="Helical" evidence="8">
    <location>
        <begin position="290"/>
        <end position="309"/>
    </location>
</feature>
<dbReference type="InterPro" id="IPR011701">
    <property type="entry name" value="MFS"/>
</dbReference>
<dbReference type="PROSITE" id="PS50850">
    <property type="entry name" value="MFS"/>
    <property type="match status" value="1"/>
</dbReference>
<dbReference type="Proteomes" id="UP000688137">
    <property type="component" value="Unassembled WGS sequence"/>
</dbReference>
<evidence type="ECO:0000256" key="7">
    <source>
        <dbReference type="ARBA" id="ARBA00023136"/>
    </source>
</evidence>
<feature type="transmembrane region" description="Helical" evidence="8">
    <location>
        <begin position="95"/>
        <end position="119"/>
    </location>
</feature>
<feature type="transmembrane region" description="Helical" evidence="8">
    <location>
        <begin position="353"/>
        <end position="373"/>
    </location>
</feature>
<keyword evidence="7 8" id="KW-0472">Membrane</keyword>
<evidence type="ECO:0000256" key="8">
    <source>
        <dbReference type="SAM" id="Phobius"/>
    </source>
</evidence>
<dbReference type="AlphaFoldDB" id="A0A8S1JUY6"/>
<dbReference type="Pfam" id="PF07690">
    <property type="entry name" value="MFS_1"/>
    <property type="match status" value="1"/>
</dbReference>
<reference evidence="10" key="1">
    <citation type="submission" date="2021-01" db="EMBL/GenBank/DDBJ databases">
        <authorList>
            <consortium name="Genoscope - CEA"/>
            <person name="William W."/>
        </authorList>
    </citation>
    <scope>NUCLEOTIDE SEQUENCE</scope>
</reference>
<keyword evidence="3" id="KW-0813">Transport</keyword>
<comment type="similarity">
    <text evidence="2">Belongs to the major facilitator superfamily. Organophosphate:Pi antiporter (OPA) (TC 2.A.1.4) family.</text>
</comment>
<proteinExistence type="inferred from homology"/>
<keyword evidence="6 8" id="KW-1133">Transmembrane helix</keyword>
<feature type="transmembrane region" description="Helical" evidence="8">
    <location>
        <begin position="164"/>
        <end position="186"/>
    </location>
</feature>
<feature type="transmembrane region" description="Helical" evidence="8">
    <location>
        <begin position="263"/>
        <end position="283"/>
    </location>
</feature>
<keyword evidence="5 8" id="KW-0812">Transmembrane</keyword>
<dbReference type="InterPro" id="IPR000849">
    <property type="entry name" value="Sugar_P_transporter"/>
</dbReference>
<evidence type="ECO:0000256" key="5">
    <source>
        <dbReference type="ARBA" id="ARBA00022692"/>
    </source>
</evidence>
<feature type="transmembrane region" description="Helical" evidence="8">
    <location>
        <begin position="385"/>
        <end position="405"/>
    </location>
</feature>
<gene>
    <name evidence="10" type="ORF">PPRIM_AZ9-3.1.T0110045</name>
</gene>
<dbReference type="PIRSF" id="PIRSF002808">
    <property type="entry name" value="Hexose_phosphate_transp"/>
    <property type="match status" value="1"/>
</dbReference>
<dbReference type="PANTHER" id="PTHR43184:SF12">
    <property type="entry name" value="SUGAR PHOSPHATE EXCHANGER 3"/>
    <property type="match status" value="1"/>
</dbReference>
<feature type="transmembrane region" description="Helical" evidence="8">
    <location>
        <begin position="72"/>
        <end position="89"/>
    </location>
</feature>
<feature type="transmembrane region" description="Helical" evidence="8">
    <location>
        <begin position="131"/>
        <end position="152"/>
    </location>
</feature>
<dbReference type="GO" id="GO:0005789">
    <property type="term" value="C:endoplasmic reticulum membrane"/>
    <property type="evidence" value="ECO:0007669"/>
    <property type="project" value="TreeGrafter"/>
</dbReference>
<dbReference type="EMBL" id="CAJJDM010000008">
    <property type="protein sequence ID" value="CAD8046674.1"/>
    <property type="molecule type" value="Genomic_DNA"/>
</dbReference>
<feature type="domain" description="Major facilitator superfamily (MFS) profile" evidence="9">
    <location>
        <begin position="1"/>
        <end position="408"/>
    </location>
</feature>
<evidence type="ECO:0000256" key="3">
    <source>
        <dbReference type="ARBA" id="ARBA00022448"/>
    </source>
</evidence>
<evidence type="ECO:0000313" key="10">
    <source>
        <dbReference type="EMBL" id="CAD8046674.1"/>
    </source>
</evidence>
<dbReference type="PANTHER" id="PTHR43184">
    <property type="entry name" value="MAJOR FACILITATOR SUPERFAMILY TRANSPORTER 16, ISOFORM B"/>
    <property type="match status" value="1"/>
</dbReference>
<evidence type="ECO:0000256" key="2">
    <source>
        <dbReference type="ARBA" id="ARBA00009598"/>
    </source>
</evidence>
<organism evidence="10 11">
    <name type="scientific">Paramecium primaurelia</name>
    <dbReference type="NCBI Taxonomy" id="5886"/>
    <lineage>
        <taxon>Eukaryota</taxon>
        <taxon>Sar</taxon>
        <taxon>Alveolata</taxon>
        <taxon>Ciliophora</taxon>
        <taxon>Intramacronucleata</taxon>
        <taxon>Oligohymenophorea</taxon>
        <taxon>Peniculida</taxon>
        <taxon>Parameciidae</taxon>
        <taxon>Paramecium</taxon>
    </lineage>
</organism>
<name>A0A8S1JUY6_PARPR</name>
<evidence type="ECO:0000256" key="6">
    <source>
        <dbReference type="ARBA" id="ARBA00022989"/>
    </source>
</evidence>
<dbReference type="InterPro" id="IPR020846">
    <property type="entry name" value="MFS_dom"/>
</dbReference>
<protein>
    <recommendedName>
        <fullName evidence="9">Major facilitator superfamily (MFS) profile domain-containing protein</fullName>
    </recommendedName>
</protein>
<comment type="subcellular location">
    <subcellularLocation>
        <location evidence="1">Membrane</location>
        <topology evidence="1">Multi-pass membrane protein</topology>
    </subcellularLocation>
</comment>
<sequence length="415" mass="46430">MGKKTVLILTFISYAQMHAARTLWSYMQKYLTIEDYNKNKMGQAYLTFLLTYGIGMNTIGPMCCKNSLKHSIGISCMAVGMLFAILGILQEFQLLTFPLVIILMAINGLIQSACYPACVNVLGNWFKNHKVGLMMGLWSGCVNAGDIYGLIIGDVVIQRLEMPVYWGFYFMSGCLIVASVATLSFLQSEPRNQIQGINESESAPLILKQKNKNLNILSAWLVPGVAIYAVGYACLKGTFYGFLDWLPFYFQQKGEKLENHSSYISQMFDVGCYVGGIFLGYLGDKYKRRACYFVPSLLLAMCSMLVIRFCLDLIVWPYYLCILAIGIFQGGPYNNISGVISIELTKQFENDKAAISTVSSLIESTGTLTAAMFQVIIPRIGDEHLFTFLCLITLLAELVCCVLLFREIKTKKRSK</sequence>
<evidence type="ECO:0000256" key="4">
    <source>
        <dbReference type="ARBA" id="ARBA00022597"/>
    </source>
</evidence>
<dbReference type="OMA" id="AMPYLID"/>
<evidence type="ECO:0000259" key="9">
    <source>
        <dbReference type="PROSITE" id="PS50850"/>
    </source>
</evidence>
<dbReference type="GO" id="GO:0022857">
    <property type="term" value="F:transmembrane transporter activity"/>
    <property type="evidence" value="ECO:0007669"/>
    <property type="project" value="InterPro"/>
</dbReference>
<feature type="transmembrane region" description="Helical" evidence="8">
    <location>
        <begin position="43"/>
        <end position="60"/>
    </location>
</feature>
<feature type="transmembrane region" description="Helical" evidence="8">
    <location>
        <begin position="217"/>
        <end position="243"/>
    </location>
</feature>
<evidence type="ECO:0000313" key="11">
    <source>
        <dbReference type="Proteomes" id="UP000688137"/>
    </source>
</evidence>
<evidence type="ECO:0000256" key="1">
    <source>
        <dbReference type="ARBA" id="ARBA00004141"/>
    </source>
</evidence>
<comment type="caution">
    <text evidence="10">The sequence shown here is derived from an EMBL/GenBank/DDBJ whole genome shotgun (WGS) entry which is preliminary data.</text>
</comment>
<keyword evidence="4" id="KW-0762">Sugar transport</keyword>
<accession>A0A8S1JUY6</accession>
<keyword evidence="11" id="KW-1185">Reference proteome</keyword>
<feature type="transmembrane region" description="Helical" evidence="8">
    <location>
        <begin position="315"/>
        <end position="333"/>
    </location>
</feature>